<sequence>MALRRMKLTSSVVATTRSNVYWPDGQASFMELRGMVDTPFPFPFAQLIELLLFAFTILLPITAAGYLYSPVLVWIFTLTTVLAFRTVNEVAKILERPFTAYPNNLPLQLLQYEFNFRIAFLCKEFLLPTPGGSLRNSTETVPPATRGPATEQNDKKAPSLTAEKAAEGAGKESTPLQPPPPISQADKADRWRKLLQQNEAGRSLQKGTTLVAAAVEKLKEQGLIVQESAERSVPVRDGKGATSPEKAKTEPDNPGIRQKALLQRVGEDSDEDVKARKVDYGAAQDPPLTKAQNITRTSSNAAYSPERRSLSTGRIRSPPKPSRQTREPRPVEPLNIMVDQKRKPAPQRSNSEAGSSHMPERRRPSTGGADSNTHKAVTTQRDEEGPAKQRGIRPSFIETAENLLESVASDKSSNKPDPPKNPTANGQNPKAQEKVAYTPGHHGDEDNGDICLYDEEAAATPAPAKEYLPW</sequence>
<feature type="compositionally biased region" description="Polar residues" evidence="1">
    <location>
        <begin position="290"/>
        <end position="302"/>
    </location>
</feature>
<keyword evidence="4" id="KW-1185">Reference proteome</keyword>
<evidence type="ECO:0000256" key="2">
    <source>
        <dbReference type="SAM" id="Phobius"/>
    </source>
</evidence>
<evidence type="ECO:0000313" key="3">
    <source>
        <dbReference type="EMBL" id="GAQ85678.1"/>
    </source>
</evidence>
<reference evidence="3 4" key="1">
    <citation type="journal article" date="2014" name="Nat. Commun.">
        <title>Klebsormidium flaccidum genome reveals primary factors for plant terrestrial adaptation.</title>
        <authorList>
            <person name="Hori K."/>
            <person name="Maruyama F."/>
            <person name="Fujisawa T."/>
            <person name="Togashi T."/>
            <person name="Yamamoto N."/>
            <person name="Seo M."/>
            <person name="Sato S."/>
            <person name="Yamada T."/>
            <person name="Mori H."/>
            <person name="Tajima N."/>
            <person name="Moriyama T."/>
            <person name="Ikeuchi M."/>
            <person name="Watanabe M."/>
            <person name="Wada H."/>
            <person name="Kobayashi K."/>
            <person name="Saito M."/>
            <person name="Masuda T."/>
            <person name="Sasaki-Sekimoto Y."/>
            <person name="Mashiguchi K."/>
            <person name="Awai K."/>
            <person name="Shimojima M."/>
            <person name="Masuda S."/>
            <person name="Iwai M."/>
            <person name="Nobusawa T."/>
            <person name="Narise T."/>
            <person name="Kondo S."/>
            <person name="Saito H."/>
            <person name="Sato R."/>
            <person name="Murakawa M."/>
            <person name="Ihara Y."/>
            <person name="Oshima-Yamada Y."/>
            <person name="Ohtaka K."/>
            <person name="Satoh M."/>
            <person name="Sonobe K."/>
            <person name="Ishii M."/>
            <person name="Ohtani R."/>
            <person name="Kanamori-Sato M."/>
            <person name="Honoki R."/>
            <person name="Miyazaki D."/>
            <person name="Mochizuki H."/>
            <person name="Umetsu J."/>
            <person name="Higashi K."/>
            <person name="Shibata D."/>
            <person name="Kamiya Y."/>
            <person name="Sato N."/>
            <person name="Nakamura Y."/>
            <person name="Tabata S."/>
            <person name="Ida S."/>
            <person name="Kurokawa K."/>
            <person name="Ohta H."/>
        </authorList>
    </citation>
    <scope>NUCLEOTIDE SEQUENCE [LARGE SCALE GENOMIC DNA]</scope>
    <source>
        <strain evidence="3 4">NIES-2285</strain>
    </source>
</reference>
<organism evidence="3 4">
    <name type="scientific">Klebsormidium nitens</name>
    <name type="common">Green alga</name>
    <name type="synonym">Ulothrix nitens</name>
    <dbReference type="NCBI Taxonomy" id="105231"/>
    <lineage>
        <taxon>Eukaryota</taxon>
        <taxon>Viridiplantae</taxon>
        <taxon>Streptophyta</taxon>
        <taxon>Klebsormidiophyceae</taxon>
        <taxon>Klebsormidiales</taxon>
        <taxon>Klebsormidiaceae</taxon>
        <taxon>Klebsormidium</taxon>
    </lineage>
</organism>
<feature type="region of interest" description="Disordered" evidence="1">
    <location>
        <begin position="133"/>
        <end position="185"/>
    </location>
</feature>
<dbReference type="Proteomes" id="UP000054558">
    <property type="component" value="Unassembled WGS sequence"/>
</dbReference>
<name>A0A1Y1IC63_KLENI</name>
<feature type="transmembrane region" description="Helical" evidence="2">
    <location>
        <begin position="40"/>
        <end position="61"/>
    </location>
</feature>
<accession>A0A1Y1IC63</accession>
<gene>
    <name evidence="3" type="ORF">KFL_002480160</name>
</gene>
<feature type="compositionally biased region" description="Basic and acidic residues" evidence="1">
    <location>
        <begin position="229"/>
        <end position="251"/>
    </location>
</feature>
<keyword evidence="2" id="KW-1133">Transmembrane helix</keyword>
<feature type="compositionally biased region" description="Polar residues" evidence="1">
    <location>
        <begin position="368"/>
        <end position="379"/>
    </location>
</feature>
<feature type="region of interest" description="Disordered" evidence="1">
    <location>
        <begin position="229"/>
        <end position="449"/>
    </location>
</feature>
<proteinExistence type="predicted"/>
<keyword evidence="2" id="KW-0812">Transmembrane</keyword>
<dbReference type="EMBL" id="DF237197">
    <property type="protein sequence ID" value="GAQ85678.1"/>
    <property type="molecule type" value="Genomic_DNA"/>
</dbReference>
<evidence type="ECO:0000256" key="1">
    <source>
        <dbReference type="SAM" id="MobiDB-lite"/>
    </source>
</evidence>
<evidence type="ECO:0000313" key="4">
    <source>
        <dbReference type="Proteomes" id="UP000054558"/>
    </source>
</evidence>
<dbReference type="OrthoDB" id="41192at2759"/>
<dbReference type="AlphaFoldDB" id="A0A1Y1IC63"/>
<protein>
    <submittedName>
        <fullName evidence="3">Uncharacterized protein</fullName>
    </submittedName>
</protein>
<keyword evidence="2" id="KW-0472">Membrane</keyword>